<dbReference type="AlphaFoldDB" id="A0AAU2V7U2"/>
<evidence type="ECO:0000313" key="1">
    <source>
        <dbReference type="EMBL" id="WTW63506.1"/>
    </source>
</evidence>
<gene>
    <name evidence="1" type="ORF">OG549_24235</name>
</gene>
<proteinExistence type="predicted"/>
<name>A0AAU2V7U2_9ACTN</name>
<accession>A0AAU2V7U2</accession>
<organism evidence="1">
    <name type="scientific">Streptomyces sp. NBC_00003</name>
    <dbReference type="NCBI Taxonomy" id="2903608"/>
    <lineage>
        <taxon>Bacteria</taxon>
        <taxon>Bacillati</taxon>
        <taxon>Actinomycetota</taxon>
        <taxon>Actinomycetes</taxon>
        <taxon>Kitasatosporales</taxon>
        <taxon>Streptomycetaceae</taxon>
        <taxon>Streptomyces</taxon>
    </lineage>
</organism>
<dbReference type="Gene3D" id="3.40.50.300">
    <property type="entry name" value="P-loop containing nucleotide triphosphate hydrolases"/>
    <property type="match status" value="1"/>
</dbReference>
<sequence>MAALAAAFGQPLMPWQRYVAEVALEIDPSGIGFRYPEVLVTVPRQSGKTTLLRPVMTHRSLMLPDAATWMTAQKRNDARDTWLATVKRVEGSPLASLATVRRANGSERITFANGGQLGVFAPSTDALHGKYSDLVFVDEIWAFLMEQGTALTQALVPTQATRPWAQTWYVSTAGTGRSAWMRSLVERGQEDQRTGRPTRLAFFDWSIPPDCTDLTNLSIYADHHPALGHTIGMRALEQAAETLAPGEFARAYGNFWVSSDTFIIAPALWDAARTAERLDPASPIAFAAEVHADRSGGVIVAAGRLPDGRAAVEVIEGRGGVGWIAPRLLELVRRHRPVAVVVDAHGPAGTVHAALTEQRAVQVPLIPINAGDVVQAHGEFRDQLTAKTLCHRPDELGRLDAALSAAQTRLVREQEVVSRLMAEDGGSPAALIAAELAAYGLAHPGEQTPAPRLVVAGT</sequence>
<dbReference type="EMBL" id="CP108318">
    <property type="protein sequence ID" value="WTW63506.1"/>
    <property type="molecule type" value="Genomic_DNA"/>
</dbReference>
<dbReference type="InterPro" id="IPR027417">
    <property type="entry name" value="P-loop_NTPase"/>
</dbReference>
<protein>
    <submittedName>
        <fullName evidence="1">Terminase large subunit</fullName>
    </submittedName>
</protein>
<reference evidence="1" key="1">
    <citation type="submission" date="2022-10" db="EMBL/GenBank/DDBJ databases">
        <title>The complete genomes of actinobacterial strains from the NBC collection.</title>
        <authorList>
            <person name="Joergensen T.S."/>
            <person name="Alvarez Arevalo M."/>
            <person name="Sterndorff E.B."/>
            <person name="Faurdal D."/>
            <person name="Vuksanovic O."/>
            <person name="Mourched A.-S."/>
            <person name="Charusanti P."/>
            <person name="Shaw S."/>
            <person name="Blin K."/>
            <person name="Weber T."/>
        </authorList>
    </citation>
    <scope>NUCLEOTIDE SEQUENCE</scope>
    <source>
        <strain evidence="1">NBC_00003</strain>
    </source>
</reference>